<keyword evidence="2" id="KW-0560">Oxidoreductase</keyword>
<evidence type="ECO:0000259" key="1">
    <source>
        <dbReference type="SMART" id="SM00829"/>
    </source>
</evidence>
<dbReference type="Gene3D" id="3.40.50.720">
    <property type="entry name" value="NAD(P)-binding Rossmann-like Domain"/>
    <property type="match status" value="1"/>
</dbReference>
<name>F8GWV0_CUPNN</name>
<protein>
    <submittedName>
        <fullName evidence="2">NADPH dependend quinone reductase</fullName>
        <ecNumber evidence="2">1.6.5.5</ecNumber>
    </submittedName>
</protein>
<dbReference type="InterPro" id="IPR011032">
    <property type="entry name" value="GroES-like_sf"/>
</dbReference>
<dbReference type="SUPFAM" id="SSF51735">
    <property type="entry name" value="NAD(P)-binding Rossmann-fold domains"/>
    <property type="match status" value="1"/>
</dbReference>
<geneLocation type="plasmid" evidence="2 3">
    <name>pBB1</name>
</geneLocation>
<organism evidence="2 3">
    <name type="scientific">Cupriavidus necator (strain ATCC 43291 / DSM 13513 / CCUG 52238 / LMG 8453 / N-1)</name>
    <name type="common">Ralstonia eutropha</name>
    <dbReference type="NCBI Taxonomy" id="1042878"/>
    <lineage>
        <taxon>Bacteria</taxon>
        <taxon>Pseudomonadati</taxon>
        <taxon>Pseudomonadota</taxon>
        <taxon>Betaproteobacteria</taxon>
        <taxon>Burkholderiales</taxon>
        <taxon>Burkholderiaceae</taxon>
        <taxon>Cupriavidus</taxon>
    </lineage>
</organism>
<dbReference type="HOGENOM" id="CLU_026673_3_4_4"/>
<keyword evidence="2" id="KW-0614">Plasmid</keyword>
<accession>F8GWV0</accession>
<dbReference type="Proteomes" id="UP000006798">
    <property type="component" value="Plasmid pBB1"/>
</dbReference>
<evidence type="ECO:0000313" key="3">
    <source>
        <dbReference type="Proteomes" id="UP000006798"/>
    </source>
</evidence>
<dbReference type="GO" id="GO:0003960">
    <property type="term" value="F:quinone reductase (NADPH) activity"/>
    <property type="evidence" value="ECO:0007669"/>
    <property type="project" value="UniProtKB-EC"/>
</dbReference>
<dbReference type="EC" id="1.6.5.5" evidence="2"/>
<dbReference type="InterPro" id="IPR036291">
    <property type="entry name" value="NAD(P)-bd_dom_sf"/>
</dbReference>
<dbReference type="PANTHER" id="PTHR45033">
    <property type="match status" value="1"/>
</dbReference>
<reference evidence="2 3" key="1">
    <citation type="journal article" date="2011" name="J. Bacteriol.">
        <title>Complete genome sequence of the type strain Cupriavidus necator N-1.</title>
        <authorList>
            <person name="Poehlein A."/>
            <person name="Kusian B."/>
            <person name="Friedrich B."/>
            <person name="Daniel R."/>
            <person name="Bowien B."/>
        </authorList>
    </citation>
    <scope>NUCLEOTIDE SEQUENCE [LARGE SCALE GENOMIC DNA]</scope>
    <source>
        <strain evidence="3">ATCC 43291 / DSM 13513 / CCUG 52238 / LMG 8453 / N-1</strain>
        <plasmid evidence="2 3">pBB1</plasmid>
    </source>
</reference>
<dbReference type="Pfam" id="PF00107">
    <property type="entry name" value="ADH_zinc_N"/>
    <property type="match status" value="1"/>
</dbReference>
<dbReference type="AlphaFoldDB" id="F8GWV0"/>
<proteinExistence type="predicted"/>
<feature type="domain" description="Enoyl reductase (ER)" evidence="1">
    <location>
        <begin position="10"/>
        <end position="331"/>
    </location>
</feature>
<dbReference type="InterPro" id="IPR013149">
    <property type="entry name" value="ADH-like_C"/>
</dbReference>
<dbReference type="Pfam" id="PF08240">
    <property type="entry name" value="ADH_N"/>
    <property type="match status" value="1"/>
</dbReference>
<dbReference type="InterPro" id="IPR013154">
    <property type="entry name" value="ADH-like_N"/>
</dbReference>
<dbReference type="SMART" id="SM00829">
    <property type="entry name" value="PKS_ER"/>
    <property type="match status" value="1"/>
</dbReference>
<dbReference type="EMBL" id="CP002879">
    <property type="protein sequence ID" value="AEI81820.1"/>
    <property type="molecule type" value="Genomic_DNA"/>
</dbReference>
<dbReference type="KEGG" id="cnc:CNE_BB1p03960"/>
<dbReference type="PANTHER" id="PTHR45033:SF2">
    <property type="entry name" value="ZINC-TYPE ALCOHOL DEHYDROGENASE-LIKE PROTEIN C1773.06C"/>
    <property type="match status" value="1"/>
</dbReference>
<dbReference type="SUPFAM" id="SSF50129">
    <property type="entry name" value="GroES-like"/>
    <property type="match status" value="1"/>
</dbReference>
<dbReference type="Gene3D" id="3.90.180.10">
    <property type="entry name" value="Medium-chain alcohol dehydrogenases, catalytic domain"/>
    <property type="match status" value="1"/>
</dbReference>
<sequence length="333" mass="35881">MRQVRLNSPSTIDNLKLVAIDQPEPRENEVLVRVRASSLNFHDYLVVAGIMPAAEGRVPLSDGAGEVVAVGRDVRAFKPGDRVVGTYFPDWIDGAPSPVKVSRMRGEHVDGFASEYVSLPENAFVKIPSGLSYEEAATLPCAGLTAWRALMVESKVKPGDTVLVQGTGGVSIFALQFARMAGANVIAITSSEEKISRLNKLGAAHVVNYRAEEQWGAKVREITGGRGVDHVVEVVGGDLVQTLRACRTAGQVNLVGALSRKPLQFPASHVITGNLRIAGLTVGSREHLEQMIEAIAANGLKPQLHRTFPLEELTQAFRHQEAKAHFGKICISV</sequence>
<gene>
    <name evidence="2" type="ordered locus">CNE_BB1p03960</name>
</gene>
<evidence type="ECO:0000313" key="2">
    <source>
        <dbReference type="EMBL" id="AEI81820.1"/>
    </source>
</evidence>
<dbReference type="CDD" id="cd08276">
    <property type="entry name" value="MDR7"/>
    <property type="match status" value="1"/>
</dbReference>
<dbReference type="InterPro" id="IPR020843">
    <property type="entry name" value="ER"/>
</dbReference>
<dbReference type="InterPro" id="IPR052711">
    <property type="entry name" value="Zinc_ADH-like"/>
</dbReference>